<dbReference type="AlphaFoldDB" id="A0A0K2UVV1"/>
<reference evidence="1" key="1">
    <citation type="submission" date="2014-05" db="EMBL/GenBank/DDBJ databases">
        <authorList>
            <person name="Chronopoulou M."/>
        </authorList>
    </citation>
    <scope>NUCLEOTIDE SEQUENCE</scope>
    <source>
        <tissue evidence="1">Whole organism</tissue>
    </source>
</reference>
<protein>
    <submittedName>
        <fullName evidence="1">Uncharacterized protein</fullName>
    </submittedName>
</protein>
<name>A0A0K2UVV1_LEPSM</name>
<sequence>MQSEDFEDQTLLNMKIVGGGSAVFCYILPSAECPSEYCLITKNSNSSIKQYYIFMVSISSFLV</sequence>
<accession>A0A0K2UVV1</accession>
<organism evidence="1">
    <name type="scientific">Lepeophtheirus salmonis</name>
    <name type="common">Salmon louse</name>
    <name type="synonym">Caligus salmonis</name>
    <dbReference type="NCBI Taxonomy" id="72036"/>
    <lineage>
        <taxon>Eukaryota</taxon>
        <taxon>Metazoa</taxon>
        <taxon>Ecdysozoa</taxon>
        <taxon>Arthropoda</taxon>
        <taxon>Crustacea</taxon>
        <taxon>Multicrustacea</taxon>
        <taxon>Hexanauplia</taxon>
        <taxon>Copepoda</taxon>
        <taxon>Siphonostomatoida</taxon>
        <taxon>Caligidae</taxon>
        <taxon>Lepeophtheirus</taxon>
    </lineage>
</organism>
<evidence type="ECO:0000313" key="1">
    <source>
        <dbReference type="EMBL" id="CDW42215.1"/>
    </source>
</evidence>
<dbReference type="EMBL" id="HACA01024854">
    <property type="protein sequence ID" value="CDW42215.1"/>
    <property type="molecule type" value="Transcribed_RNA"/>
</dbReference>
<proteinExistence type="predicted"/>